<evidence type="ECO:0000313" key="2">
    <source>
        <dbReference type="Proteomes" id="UP000001542"/>
    </source>
</evidence>
<protein>
    <submittedName>
        <fullName evidence="1">Uncharacterized protein</fullName>
    </submittedName>
</protein>
<dbReference type="VEuPathDB" id="TrichDB:TVAGG3_0677720"/>
<dbReference type="AlphaFoldDB" id="A2DHB2"/>
<dbReference type="InParanoid" id="A2DHB2"/>
<reference evidence="1" key="2">
    <citation type="journal article" date="2007" name="Science">
        <title>Draft genome sequence of the sexually transmitted pathogen Trichomonas vaginalis.</title>
        <authorList>
            <person name="Carlton J.M."/>
            <person name="Hirt R.P."/>
            <person name="Silva J.C."/>
            <person name="Delcher A.L."/>
            <person name="Schatz M."/>
            <person name="Zhao Q."/>
            <person name="Wortman J.R."/>
            <person name="Bidwell S.L."/>
            <person name="Alsmark U.C.M."/>
            <person name="Besteiro S."/>
            <person name="Sicheritz-Ponten T."/>
            <person name="Noel C.J."/>
            <person name="Dacks J.B."/>
            <person name="Foster P.G."/>
            <person name="Simillion C."/>
            <person name="Van de Peer Y."/>
            <person name="Miranda-Saavedra D."/>
            <person name="Barton G.J."/>
            <person name="Westrop G.D."/>
            <person name="Mueller S."/>
            <person name="Dessi D."/>
            <person name="Fiori P.L."/>
            <person name="Ren Q."/>
            <person name="Paulsen I."/>
            <person name="Zhang H."/>
            <person name="Bastida-Corcuera F.D."/>
            <person name="Simoes-Barbosa A."/>
            <person name="Brown M.T."/>
            <person name="Hayes R.D."/>
            <person name="Mukherjee M."/>
            <person name="Okumura C.Y."/>
            <person name="Schneider R."/>
            <person name="Smith A.J."/>
            <person name="Vanacova S."/>
            <person name="Villalvazo M."/>
            <person name="Haas B.J."/>
            <person name="Pertea M."/>
            <person name="Feldblyum T.V."/>
            <person name="Utterback T.R."/>
            <person name="Shu C.L."/>
            <person name="Osoegawa K."/>
            <person name="de Jong P.J."/>
            <person name="Hrdy I."/>
            <person name="Horvathova L."/>
            <person name="Zubacova Z."/>
            <person name="Dolezal P."/>
            <person name="Malik S.B."/>
            <person name="Logsdon J.M. Jr."/>
            <person name="Henze K."/>
            <person name="Gupta A."/>
            <person name="Wang C.C."/>
            <person name="Dunne R.L."/>
            <person name="Upcroft J.A."/>
            <person name="Upcroft P."/>
            <person name="White O."/>
            <person name="Salzberg S.L."/>
            <person name="Tang P."/>
            <person name="Chiu C.-H."/>
            <person name="Lee Y.-S."/>
            <person name="Embley T.M."/>
            <person name="Coombs G.H."/>
            <person name="Mottram J.C."/>
            <person name="Tachezy J."/>
            <person name="Fraser-Liggett C.M."/>
            <person name="Johnson P.J."/>
        </authorList>
    </citation>
    <scope>NUCLEOTIDE SEQUENCE [LARGE SCALE GENOMIC DNA]</scope>
    <source>
        <strain evidence="1">G3</strain>
    </source>
</reference>
<dbReference type="VEuPathDB" id="TrichDB:TVAG_021300"/>
<dbReference type="KEGG" id="tva:5465719"/>
<dbReference type="EMBL" id="DS113200">
    <property type="protein sequence ID" value="EAY20185.1"/>
    <property type="molecule type" value="Genomic_DNA"/>
</dbReference>
<proteinExistence type="predicted"/>
<dbReference type="SMR" id="A2DHB2"/>
<name>A2DHB2_TRIV3</name>
<accession>A2DHB2</accession>
<dbReference type="RefSeq" id="XP_001581171.1">
    <property type="nucleotide sequence ID" value="XM_001581121.1"/>
</dbReference>
<gene>
    <name evidence="1" type="ORF">TVAG_021300</name>
</gene>
<sequence length="718" mass="82503">MPKLKSDFNNFYSAALKTASLMPSLQKSGSNEFGFKELKSEAYEFINTWKLFELEVSKLKEKSNNSAQITIDANFKSIASCLEYILFSTNQDGPNGRSASRTCQLLSIQFSDIQKIYYKLQESQNFEEYKTLIEPIASFSRDCNNAFLHDFTNLTIQQTELTAMRSRIFQSSSEIIRRLHGYSNNSKSISEICNQLQKTRRLITNVFKSLNINEVEKKLDQYFDNSLTMVEIIERSMDLIDNLFYSRSSILDYLNFLKNKAVEMTETNCELNKQIEIGKSQKDIMIQEQNRLKQLIPENSHQGLVHDLIEFIKEVKDIGEEEEEDLNDDDTIFETIKGIVVELKDDIEDAKAILDGYLDQTLHEMCEQKMKEIEDLKNSNATSLQPIIEYLCCVVKPEQSPVDAIIESIKSRIQTYEWQLNQSQKRGETNYGKFLDRLLEMLPLDGTVSENKKDVVLSRIETLINENKKYKDLEMSLSIGLQNQGENENHVQNNIHDSDIQVPKLREIANLLGSASNFNEIDDLLNYIIQQIKELKDKYKTSFDEVVQVKNYLNSVLERNSINLPNHSITALFEAECYVNNSITFNNIREIFATNSQVDLSLIDKNASTFLTKVEKKLMKSAASITLMKSFAPILSNLFAHFSEGNRLKQNEAYQIINDSVIQLKAVQSRSDINNSSGKSVLMVLDRLNQLIFSLMTLVSSSQVEDSKFQQFVTNMQH</sequence>
<evidence type="ECO:0000313" key="1">
    <source>
        <dbReference type="EMBL" id="EAY20185.1"/>
    </source>
</evidence>
<reference evidence="1" key="1">
    <citation type="submission" date="2006-10" db="EMBL/GenBank/DDBJ databases">
        <authorList>
            <person name="Amadeo P."/>
            <person name="Zhao Q."/>
            <person name="Wortman J."/>
            <person name="Fraser-Liggett C."/>
            <person name="Carlton J."/>
        </authorList>
    </citation>
    <scope>NUCLEOTIDE SEQUENCE</scope>
    <source>
        <strain evidence="1">G3</strain>
    </source>
</reference>
<keyword evidence="2" id="KW-1185">Reference proteome</keyword>
<organism evidence="1 2">
    <name type="scientific">Trichomonas vaginalis (strain ATCC PRA-98 / G3)</name>
    <dbReference type="NCBI Taxonomy" id="412133"/>
    <lineage>
        <taxon>Eukaryota</taxon>
        <taxon>Metamonada</taxon>
        <taxon>Parabasalia</taxon>
        <taxon>Trichomonadida</taxon>
        <taxon>Trichomonadidae</taxon>
        <taxon>Trichomonas</taxon>
    </lineage>
</organism>
<dbReference type="Proteomes" id="UP000001542">
    <property type="component" value="Unassembled WGS sequence"/>
</dbReference>